<gene>
    <name evidence="3" type="ORF">PC_RS09125</name>
</gene>
<reference evidence="3 4" key="1">
    <citation type="journal article" date="2004" name="Science">
        <title>Illuminating the evolutionary history of chlamydiae.</title>
        <authorList>
            <person name="Horn M."/>
            <person name="Collingro A."/>
            <person name="Schmitz-Esser S."/>
            <person name="Beier C.L."/>
            <person name="Purkhold U."/>
            <person name="Fartmann B."/>
            <person name="Brandt P."/>
            <person name="Nyakatura G.J."/>
            <person name="Droege M."/>
            <person name="Frishman D."/>
            <person name="Rattei T."/>
            <person name="Mewes H."/>
            <person name="Wagner M."/>
        </authorList>
    </citation>
    <scope>NUCLEOTIDE SEQUENCE [LARGE SCALE GENOMIC DNA]</scope>
    <source>
        <strain evidence="3 4">UWE25</strain>
    </source>
</reference>
<sequence>MNSNDSNQSNNEPNKPFTPYDASQLSQNSNPDMTQKDKNFSQKERAEDKIREQLRFARESKNNDEIFDFAKNNKEQMITYLLLGLGIVLMMFMYGSLLGELIIGMVVGYHFASEIVFYLQNVRHFFSNKEQLRSIVLTVVLVALFIAAPGIFIGAAIIAAIQQFMPNKGGNRDE</sequence>
<feature type="compositionally biased region" description="Basic and acidic residues" evidence="1">
    <location>
        <begin position="34"/>
        <end position="46"/>
    </location>
</feature>
<dbReference type="KEGG" id="pcu:PC_RS09125"/>
<dbReference type="AlphaFoldDB" id="Q6M9X5"/>
<dbReference type="RefSeq" id="WP_011176445.1">
    <property type="nucleotide sequence ID" value="NC_005861.2"/>
</dbReference>
<keyword evidence="2" id="KW-0812">Transmembrane</keyword>
<dbReference type="OrthoDB" id="9977663at2"/>
<feature type="transmembrane region" description="Helical" evidence="2">
    <location>
        <begin position="134"/>
        <end position="161"/>
    </location>
</feature>
<evidence type="ECO:0000256" key="1">
    <source>
        <dbReference type="SAM" id="MobiDB-lite"/>
    </source>
</evidence>
<keyword evidence="2" id="KW-0472">Membrane</keyword>
<dbReference type="Proteomes" id="UP000000529">
    <property type="component" value="Chromosome"/>
</dbReference>
<feature type="compositionally biased region" description="Polar residues" evidence="1">
    <location>
        <begin position="21"/>
        <end position="33"/>
    </location>
</feature>
<protein>
    <submittedName>
        <fullName evidence="3">Uncharacterized protein</fullName>
    </submittedName>
</protein>
<evidence type="ECO:0000256" key="2">
    <source>
        <dbReference type="SAM" id="Phobius"/>
    </source>
</evidence>
<feature type="compositionally biased region" description="Polar residues" evidence="1">
    <location>
        <begin position="1"/>
        <end position="13"/>
    </location>
</feature>
<evidence type="ECO:0000313" key="4">
    <source>
        <dbReference type="Proteomes" id="UP000000529"/>
    </source>
</evidence>
<organism evidence="3 4">
    <name type="scientific">Protochlamydia amoebophila (strain UWE25)</name>
    <dbReference type="NCBI Taxonomy" id="264201"/>
    <lineage>
        <taxon>Bacteria</taxon>
        <taxon>Pseudomonadati</taxon>
        <taxon>Chlamydiota</taxon>
        <taxon>Chlamydiia</taxon>
        <taxon>Parachlamydiales</taxon>
        <taxon>Parachlamydiaceae</taxon>
        <taxon>Candidatus Protochlamydia</taxon>
    </lineage>
</organism>
<feature type="transmembrane region" description="Helical" evidence="2">
    <location>
        <begin position="101"/>
        <end position="122"/>
    </location>
</feature>
<dbReference type="EMBL" id="BX908798">
    <property type="protein sequence ID" value="CAF24624.1"/>
    <property type="molecule type" value="Genomic_DNA"/>
</dbReference>
<name>Q6M9X5_PARUW</name>
<keyword evidence="2" id="KW-1133">Transmembrane helix</keyword>
<feature type="transmembrane region" description="Helical" evidence="2">
    <location>
        <begin position="77"/>
        <end position="95"/>
    </location>
</feature>
<evidence type="ECO:0000313" key="3">
    <source>
        <dbReference type="EMBL" id="CAF24624.1"/>
    </source>
</evidence>
<keyword evidence="4" id="KW-1185">Reference proteome</keyword>
<proteinExistence type="predicted"/>
<accession>Q6M9X5</accession>
<feature type="region of interest" description="Disordered" evidence="1">
    <location>
        <begin position="1"/>
        <end position="46"/>
    </location>
</feature>
<dbReference type="HOGENOM" id="CLU_1538617_0_0_0"/>